<keyword evidence="3" id="KW-1185">Reference proteome</keyword>
<dbReference type="InterPro" id="IPR008969">
    <property type="entry name" value="CarboxyPept-like_regulatory"/>
</dbReference>
<protein>
    <recommendedName>
        <fullName evidence="4">Carboxypeptidase-like protein</fullName>
    </recommendedName>
</protein>
<dbReference type="Pfam" id="PF18939">
    <property type="entry name" value="DUF5686"/>
    <property type="match status" value="1"/>
</dbReference>
<dbReference type="SUPFAM" id="SSF49464">
    <property type="entry name" value="Carboxypeptidase regulatory domain-like"/>
    <property type="match status" value="1"/>
</dbReference>
<dbReference type="Proteomes" id="UP000576209">
    <property type="component" value="Unassembled WGS sequence"/>
</dbReference>
<feature type="signal peptide" evidence="1">
    <location>
        <begin position="1"/>
        <end position="21"/>
    </location>
</feature>
<keyword evidence="1" id="KW-0732">Signal</keyword>
<evidence type="ECO:0008006" key="4">
    <source>
        <dbReference type="Google" id="ProtNLM"/>
    </source>
</evidence>
<dbReference type="RefSeq" id="WP_183495121.1">
    <property type="nucleotide sequence ID" value="NZ_JACIFF010000003.1"/>
</dbReference>
<gene>
    <name evidence="2" type="ORF">GGR28_001480</name>
</gene>
<evidence type="ECO:0000313" key="2">
    <source>
        <dbReference type="EMBL" id="MBB4078863.1"/>
    </source>
</evidence>
<proteinExistence type="predicted"/>
<evidence type="ECO:0000313" key="3">
    <source>
        <dbReference type="Proteomes" id="UP000576209"/>
    </source>
</evidence>
<dbReference type="Pfam" id="PF13715">
    <property type="entry name" value="CarbopepD_reg_2"/>
    <property type="match status" value="1"/>
</dbReference>
<feature type="chain" id="PRO_5032382171" description="Carboxypeptidase-like protein" evidence="1">
    <location>
        <begin position="22"/>
        <end position="873"/>
    </location>
</feature>
<organism evidence="2 3">
    <name type="scientific">Neolewinella aquimaris</name>
    <dbReference type="NCBI Taxonomy" id="1835722"/>
    <lineage>
        <taxon>Bacteria</taxon>
        <taxon>Pseudomonadati</taxon>
        <taxon>Bacteroidota</taxon>
        <taxon>Saprospiria</taxon>
        <taxon>Saprospirales</taxon>
        <taxon>Lewinellaceae</taxon>
        <taxon>Neolewinella</taxon>
    </lineage>
</organism>
<reference evidence="2 3" key="1">
    <citation type="submission" date="2020-08" db="EMBL/GenBank/DDBJ databases">
        <title>Genomic Encyclopedia of Type Strains, Phase IV (KMG-IV): sequencing the most valuable type-strain genomes for metagenomic binning, comparative biology and taxonomic classification.</title>
        <authorList>
            <person name="Goeker M."/>
        </authorList>
    </citation>
    <scope>NUCLEOTIDE SEQUENCE [LARGE SCALE GENOMIC DNA]</scope>
    <source>
        <strain evidence="2 3">DSM 105137</strain>
    </source>
</reference>
<dbReference type="AlphaFoldDB" id="A0A840E4I2"/>
<evidence type="ECO:0000256" key="1">
    <source>
        <dbReference type="SAM" id="SignalP"/>
    </source>
</evidence>
<comment type="caution">
    <text evidence="2">The sequence shown here is derived from an EMBL/GenBank/DDBJ whole genome shotgun (WGS) entry which is preliminary data.</text>
</comment>
<name>A0A840E4I2_9BACT</name>
<dbReference type="EMBL" id="JACIFF010000003">
    <property type="protein sequence ID" value="MBB4078863.1"/>
    <property type="molecule type" value="Genomic_DNA"/>
</dbReference>
<dbReference type="Gene3D" id="2.60.40.1120">
    <property type="entry name" value="Carboxypeptidase-like, regulatory domain"/>
    <property type="match status" value="1"/>
</dbReference>
<sequence length="873" mass="98929">MTVARQLLCTSLLFLTGLTTAQTLTGRVTDEATGEALPYASIYVQQTGTGATTNIEGRYELKLRGGSNTIVFQYLGYQTQVVNVESSRGSLDVQLRTEALDLDQVEVLSGAEDLSYSVIRRAIAKADYHRNQVDRYTADVYLKGKGKVDKIPKLYQKLVPKEERKEVTEMIGKSFTSETTSRISYTRPNTFTEEVVSKYVVGEENFSVSGYIFSSFYQPEVASVVSPLSPKSFAYYKFEHEGVFLDQGKLINKIRVIPRSRGEDVFEGYVYIVQDDWALHSLDLRTYGMGFTIDIKVNYNEVADRIWMPTTTTIEGSGGIIGIKISASYIASTSNYDIELNPDLGGYVEVIDEKTQPEAAATTRRENQVAGYEETLESGGELTRKELMKLMRNYEKEEQEATDKPEVVGNYTFKDDSVKTIRDSAAWEAVRPIPLTQEEIVGYRYQDSIARVERLDSIAEARGEKPPSESKPGKKPLPPALRFDVSPDLQFNPVEGYAVGAKFTKNLRRTVVEDTSSHKVKFGELSLRTRYGFAWKRGSWELDYRNWTNKQGAGKYYISGGRYLRQFDASPAIDPILNSFTALLWGDSYVRLYERAYGTAGYSKRFSDAFKLGGSVTYEDRRAVRNTTDHRWGGEDDFAYAPNQPFNEERGAVNRVENAALLEVQAAWRPGLKYLIRNGRKRMIENSAPTLGFRVQTGLPSLAESVSDFTLLEASYRHRFEAGRKGAVNLLIRGGAFVSNTYVDFPDFKHFATSEIILTRLDPIGSYRLLPYYRNSTGEEYVEVYAHYQFRKLLLTNIWQLHLMGLKEDLFVNYLYTPTSEHYTEVGYSLDNLLRVLRLEFVTSFRDGKYDDFGVRLSFTTTFGGGDDVDDEF</sequence>
<accession>A0A840E4I2</accession>
<dbReference type="InterPro" id="IPR043741">
    <property type="entry name" value="DUF5686"/>
</dbReference>